<dbReference type="NCBIfam" id="TIGR04567">
    <property type="entry name" value="RNAP_delt_lowGC"/>
    <property type="match status" value="1"/>
</dbReference>
<keyword evidence="4 6" id="KW-0548">Nucleotidyltransferase</keyword>
<proteinExistence type="inferred from homology"/>
<dbReference type="Gene3D" id="1.10.10.1250">
    <property type="entry name" value="RNA polymerase, subunit delta, N-terminal domain"/>
    <property type="match status" value="1"/>
</dbReference>
<dbReference type="InterPro" id="IPR029757">
    <property type="entry name" value="RpoE"/>
</dbReference>
<evidence type="ECO:0000256" key="7">
    <source>
        <dbReference type="SAM" id="MobiDB-lite"/>
    </source>
</evidence>
<dbReference type="PROSITE" id="PS51913">
    <property type="entry name" value="HTH_HARE"/>
    <property type="match status" value="1"/>
</dbReference>
<gene>
    <name evidence="6" type="primary">rpoE</name>
    <name evidence="9" type="ORF">RR45_GL000242</name>
    <name evidence="10" type="ORF">SAMN02746068_01108</name>
</gene>
<dbReference type="GO" id="GO:0006355">
    <property type="term" value="P:regulation of DNA-templated transcription"/>
    <property type="evidence" value="ECO:0007669"/>
    <property type="project" value="UniProtKB-UniRule"/>
</dbReference>
<keyword evidence="5 6" id="KW-0804">Transcription</keyword>
<feature type="region of interest" description="Disordered" evidence="7">
    <location>
        <begin position="127"/>
        <end position="200"/>
    </location>
</feature>
<dbReference type="HAMAP" id="MF_00357">
    <property type="entry name" value="RNApol_bact_RpoE"/>
    <property type="match status" value="1"/>
</dbReference>
<reference evidence="10 11" key="2">
    <citation type="submission" date="2016-11" db="EMBL/GenBank/DDBJ databases">
        <authorList>
            <person name="Jaros S."/>
            <person name="Januszkiewicz K."/>
            <person name="Wedrychowicz H."/>
        </authorList>
    </citation>
    <scope>NUCLEOTIDE SEQUENCE [LARGE SCALE GENOMIC DNA]</scope>
    <source>
        <strain evidence="10 11">DSM 22330</strain>
    </source>
</reference>
<sequence>MFDGDNKLKIKAFENQDLSELSMIEVAHAMLEEKGKEMDFNVLVNEIQDYLGKSDSEIRDRLSRFYTELNTDGSFIPLGNNVWALRSWYAIDEIDEEVVALDELDDEGDRPKKKRKKVNAFAVDGIDIDYSDDDPEDDDNITDADATYDDENPDDEKDEVEAFDVELEEVEIDDAEVDGIEEVDDEDDEDEDEDDLVNKK</sequence>
<dbReference type="EMBL" id="JXJT01000001">
    <property type="protein sequence ID" value="PCS04923.1"/>
    <property type="molecule type" value="Genomic_DNA"/>
</dbReference>
<accession>A0A1K2HCP2</accession>
<dbReference type="Proteomes" id="UP000218979">
    <property type="component" value="Unassembled WGS sequence"/>
</dbReference>
<feature type="domain" description="HTH HARE-type" evidence="8">
    <location>
        <begin position="21"/>
        <end position="88"/>
    </location>
</feature>
<evidence type="ECO:0000313" key="9">
    <source>
        <dbReference type="EMBL" id="PCS04923.1"/>
    </source>
</evidence>
<keyword evidence="12" id="KW-1185">Reference proteome</keyword>
<protein>
    <recommendedName>
        <fullName evidence="6">Probable DNA-directed RNA polymerase subunit delta</fullName>
    </recommendedName>
    <alternativeName>
        <fullName evidence="6">RNAP delta factor</fullName>
    </alternativeName>
</protein>
<evidence type="ECO:0000256" key="2">
    <source>
        <dbReference type="ARBA" id="ARBA00022478"/>
    </source>
</evidence>
<comment type="function">
    <text evidence="6">Participates in both the initiation and recycling phases of transcription. In the presence of the delta subunit, RNAP displays an increased specificity of transcription, a decreased affinity for nucleic acids, and an increased efficiency of RNA synthesis because of enhanced recycling.</text>
</comment>
<dbReference type="GO" id="GO:0000428">
    <property type="term" value="C:DNA-directed RNA polymerase complex"/>
    <property type="evidence" value="ECO:0007669"/>
    <property type="project" value="UniProtKB-KW"/>
</dbReference>
<evidence type="ECO:0000313" key="10">
    <source>
        <dbReference type="EMBL" id="SFZ74082.1"/>
    </source>
</evidence>
<dbReference type="EMBL" id="FPKS01000004">
    <property type="protein sequence ID" value="SFZ74082.1"/>
    <property type="molecule type" value="Genomic_DNA"/>
</dbReference>
<dbReference type="Proteomes" id="UP000185655">
    <property type="component" value="Unassembled WGS sequence"/>
</dbReference>
<dbReference type="GO" id="GO:0003899">
    <property type="term" value="F:DNA-directed RNA polymerase activity"/>
    <property type="evidence" value="ECO:0007669"/>
    <property type="project" value="UniProtKB-UniRule"/>
</dbReference>
<dbReference type="GO" id="GO:0006351">
    <property type="term" value="P:DNA-templated transcription"/>
    <property type="evidence" value="ECO:0007669"/>
    <property type="project" value="InterPro"/>
</dbReference>
<organism evidence="10 11">
    <name type="scientific">Pseudolactococcus chungangensis CAU 28 = DSM 22330</name>
    <dbReference type="NCBI Taxonomy" id="1122154"/>
    <lineage>
        <taxon>Bacteria</taxon>
        <taxon>Bacillati</taxon>
        <taxon>Bacillota</taxon>
        <taxon>Bacilli</taxon>
        <taxon>Lactobacillales</taxon>
        <taxon>Streptococcaceae</taxon>
        <taxon>Pseudolactococcus</taxon>
    </lineage>
</organism>
<name>A0A1K2HCP2_9LACT</name>
<evidence type="ECO:0000256" key="3">
    <source>
        <dbReference type="ARBA" id="ARBA00022679"/>
    </source>
</evidence>
<dbReference type="AlphaFoldDB" id="A0A1K2HCP2"/>
<evidence type="ECO:0000313" key="11">
    <source>
        <dbReference type="Proteomes" id="UP000185655"/>
    </source>
</evidence>
<evidence type="ECO:0000256" key="6">
    <source>
        <dbReference type="HAMAP-Rule" id="MF_00357"/>
    </source>
</evidence>
<dbReference type="InterPro" id="IPR038087">
    <property type="entry name" value="RNAP_delta_N_dom_sf"/>
</dbReference>
<comment type="similarity">
    <text evidence="1 6">Belongs to the RpoE family.</text>
</comment>
<evidence type="ECO:0000256" key="5">
    <source>
        <dbReference type="ARBA" id="ARBA00023163"/>
    </source>
</evidence>
<evidence type="ECO:0000256" key="1">
    <source>
        <dbReference type="ARBA" id="ARBA00009828"/>
    </source>
</evidence>
<dbReference type="InterPro" id="IPR007759">
    <property type="entry name" value="Asxl_HARE-HTH"/>
</dbReference>
<evidence type="ECO:0000313" key="12">
    <source>
        <dbReference type="Proteomes" id="UP000218979"/>
    </source>
</evidence>
<reference evidence="9 12" key="1">
    <citation type="submission" date="2014-12" db="EMBL/GenBank/DDBJ databases">
        <title>Draft genome sequences of 10 type strains of Lactococcus.</title>
        <authorList>
            <person name="Sun Z."/>
            <person name="Zhong Z."/>
            <person name="Liu W."/>
            <person name="Zhang W."/>
            <person name="Zhang H."/>
        </authorList>
    </citation>
    <scope>NUCLEOTIDE SEQUENCE [LARGE SCALE GENOMIC DNA]</scope>
    <source>
        <strain evidence="9 12">DSM 22330</strain>
    </source>
</reference>
<keyword evidence="3 6" id="KW-0808">Transferase</keyword>
<dbReference type="STRING" id="1122154.SAMN02746068_01108"/>
<evidence type="ECO:0000259" key="8">
    <source>
        <dbReference type="PROSITE" id="PS51913"/>
    </source>
</evidence>
<dbReference type="Pfam" id="PF05066">
    <property type="entry name" value="HARE-HTH"/>
    <property type="match status" value="1"/>
</dbReference>
<evidence type="ECO:0000256" key="4">
    <source>
        <dbReference type="ARBA" id="ARBA00022695"/>
    </source>
</evidence>
<comment type="subunit">
    <text evidence="6">RNAP is composed of a core of 2 alpha, a beta and a beta' subunits. The core is associated with a delta subunit and one of several sigma factors.</text>
</comment>
<keyword evidence="2 6" id="KW-0240">DNA-directed RNA polymerase</keyword>